<evidence type="ECO:0000256" key="1">
    <source>
        <dbReference type="SAM" id="MobiDB-lite"/>
    </source>
</evidence>
<accession>A0A699JMY0</accession>
<evidence type="ECO:0000313" key="2">
    <source>
        <dbReference type="EMBL" id="GFA44058.1"/>
    </source>
</evidence>
<dbReference type="AlphaFoldDB" id="A0A699JMY0"/>
<comment type="caution">
    <text evidence="2">The sequence shown here is derived from an EMBL/GenBank/DDBJ whole genome shotgun (WGS) entry which is preliminary data.</text>
</comment>
<feature type="compositionally biased region" description="Acidic residues" evidence="1">
    <location>
        <begin position="79"/>
        <end position="113"/>
    </location>
</feature>
<reference evidence="2" key="1">
    <citation type="journal article" date="2019" name="Sci. Rep.">
        <title>Draft genome of Tanacetum cinerariifolium, the natural source of mosquito coil.</title>
        <authorList>
            <person name="Yamashiro T."/>
            <person name="Shiraishi A."/>
            <person name="Satake H."/>
            <person name="Nakayama K."/>
        </authorList>
    </citation>
    <scope>NUCLEOTIDE SEQUENCE</scope>
</reference>
<gene>
    <name evidence="2" type="ORF">Tci_616030</name>
</gene>
<name>A0A699JMY0_TANCI</name>
<proteinExistence type="predicted"/>
<dbReference type="EMBL" id="BKCJ010424458">
    <property type="protein sequence ID" value="GFA44058.1"/>
    <property type="molecule type" value="Genomic_DNA"/>
</dbReference>
<feature type="region of interest" description="Disordered" evidence="1">
    <location>
        <begin position="63"/>
        <end position="113"/>
    </location>
</feature>
<organism evidence="2">
    <name type="scientific">Tanacetum cinerariifolium</name>
    <name type="common">Dalmatian daisy</name>
    <name type="synonym">Chrysanthemum cinerariifolium</name>
    <dbReference type="NCBI Taxonomy" id="118510"/>
    <lineage>
        <taxon>Eukaryota</taxon>
        <taxon>Viridiplantae</taxon>
        <taxon>Streptophyta</taxon>
        <taxon>Embryophyta</taxon>
        <taxon>Tracheophyta</taxon>
        <taxon>Spermatophyta</taxon>
        <taxon>Magnoliopsida</taxon>
        <taxon>eudicotyledons</taxon>
        <taxon>Gunneridae</taxon>
        <taxon>Pentapetalae</taxon>
        <taxon>asterids</taxon>
        <taxon>campanulids</taxon>
        <taxon>Asterales</taxon>
        <taxon>Asteraceae</taxon>
        <taxon>Asteroideae</taxon>
        <taxon>Anthemideae</taxon>
        <taxon>Anthemidinae</taxon>
        <taxon>Tanacetum</taxon>
    </lineage>
</organism>
<protein>
    <submittedName>
        <fullName evidence="2">Uncharacterized protein</fullName>
    </submittedName>
</protein>
<sequence>MAWQCCACDGFYGKTTCVFWMLFSNTQLIISIAQSDVIPGGCYRVIIMVNVIPPNHVDEVPVVESNQHDNVPEPVLVHEDEDPEEDELEEEEDPQEEEDDMEIDIEEDKNESE</sequence>